<dbReference type="Proteomes" id="UP000232163">
    <property type="component" value="Unassembled WGS sequence"/>
</dbReference>
<dbReference type="AlphaFoldDB" id="A0A2N9W423"/>
<keyword evidence="2" id="KW-1185">Reference proteome</keyword>
<name>A0A2N9W423_9HYPH</name>
<sequence length="91" mass="10067">MTALGLGEEYVTVTGQLSETAASTNLALDAQCSFTRKGAQPTSGERPFFPEKASVIAVNSNSRLRVEATIKYSADGFQERWQQRFGHLVWR</sequence>
<dbReference type="KEGG" id="pht:BLM14_10645"/>
<evidence type="ECO:0000313" key="2">
    <source>
        <dbReference type="Proteomes" id="UP000232163"/>
    </source>
</evidence>
<evidence type="ECO:0000313" key="1">
    <source>
        <dbReference type="EMBL" id="PIO46491.1"/>
    </source>
</evidence>
<reference evidence="1 2" key="1">
    <citation type="journal article" date="2017" name="Int J Environ Stud">
        <title>Does the Miocene-Pliocene relict legume Oxytropis triphylla form nitrogen-fixing nodules with a combination of bacterial strains?</title>
        <authorList>
            <person name="Safronova V."/>
            <person name="Belimov A."/>
            <person name="Sazanova A."/>
            <person name="Kuznetsova I."/>
            <person name="Popova J."/>
            <person name="Andronov E."/>
            <person name="Verkhozina A."/>
            <person name="Tikhonovich I."/>
        </authorList>
    </citation>
    <scope>NUCLEOTIDE SEQUENCE [LARGE SCALE GENOMIC DNA]</scope>
    <source>
        <strain evidence="1 2">Tri-38</strain>
    </source>
</reference>
<proteinExistence type="predicted"/>
<gene>
    <name evidence="1" type="ORF">B5P45_01425</name>
</gene>
<comment type="caution">
    <text evidence="1">The sequence shown here is derived from an EMBL/GenBank/DDBJ whole genome shotgun (WGS) entry which is preliminary data.</text>
</comment>
<organism evidence="1 2">
    <name type="scientific">Phyllobacterium zundukense</name>
    <dbReference type="NCBI Taxonomy" id="1867719"/>
    <lineage>
        <taxon>Bacteria</taxon>
        <taxon>Pseudomonadati</taxon>
        <taxon>Pseudomonadota</taxon>
        <taxon>Alphaproteobacteria</taxon>
        <taxon>Hyphomicrobiales</taxon>
        <taxon>Phyllobacteriaceae</taxon>
        <taxon>Phyllobacterium</taxon>
    </lineage>
</organism>
<dbReference type="EMBL" id="MZMT01000003">
    <property type="protein sequence ID" value="PIO46491.1"/>
    <property type="molecule type" value="Genomic_DNA"/>
</dbReference>
<accession>A0A2N9W423</accession>
<protein>
    <submittedName>
        <fullName evidence="1">Uncharacterized protein</fullName>
    </submittedName>
</protein>